<keyword evidence="1" id="KW-0175">Coiled coil</keyword>
<dbReference type="EMBL" id="DQZW01000254">
    <property type="protein sequence ID" value="HDL90320.1"/>
    <property type="molecule type" value="Genomic_DNA"/>
</dbReference>
<feature type="coiled-coil region" evidence="1">
    <location>
        <begin position="37"/>
        <end position="64"/>
    </location>
</feature>
<dbReference type="AlphaFoldDB" id="A0A7C1B134"/>
<sequence>MGKNWKLELISSEKGVTLNLHGKEGTIVELISSVESLDDFEKELTALRSELDKMLNKAKSLFEAMSSGKPLDPQEIWNIMKQMSLPDMRDYFNSLDESVRREVANFIFSTVNMFSGAGPMFATFYDPETALLLEE</sequence>
<proteinExistence type="predicted"/>
<accession>A0A7C1B134</accession>
<name>A0A7C1B134_9BACT</name>
<organism evidence="2">
    <name type="scientific">Thermodesulforhabdus norvegica</name>
    <dbReference type="NCBI Taxonomy" id="39841"/>
    <lineage>
        <taxon>Bacteria</taxon>
        <taxon>Pseudomonadati</taxon>
        <taxon>Thermodesulfobacteriota</taxon>
        <taxon>Syntrophobacteria</taxon>
        <taxon>Syntrophobacterales</taxon>
        <taxon>Thermodesulforhabdaceae</taxon>
        <taxon>Thermodesulforhabdus</taxon>
    </lineage>
</organism>
<comment type="caution">
    <text evidence="2">The sequence shown here is derived from an EMBL/GenBank/DDBJ whole genome shotgun (WGS) entry which is preliminary data.</text>
</comment>
<reference evidence="2" key="1">
    <citation type="journal article" date="2020" name="mSystems">
        <title>Genome- and Community-Level Interaction Insights into Carbon Utilization and Element Cycling Functions of Hydrothermarchaeota in Hydrothermal Sediment.</title>
        <authorList>
            <person name="Zhou Z."/>
            <person name="Liu Y."/>
            <person name="Xu W."/>
            <person name="Pan J."/>
            <person name="Luo Z.H."/>
            <person name="Li M."/>
        </authorList>
    </citation>
    <scope>NUCLEOTIDE SEQUENCE [LARGE SCALE GENOMIC DNA]</scope>
    <source>
        <strain evidence="2">HyVt-19</strain>
    </source>
</reference>
<protein>
    <submittedName>
        <fullName evidence="2">Uncharacterized protein</fullName>
    </submittedName>
</protein>
<evidence type="ECO:0000256" key="1">
    <source>
        <dbReference type="SAM" id="Coils"/>
    </source>
</evidence>
<evidence type="ECO:0000313" key="2">
    <source>
        <dbReference type="EMBL" id="HDL90320.1"/>
    </source>
</evidence>
<dbReference type="Proteomes" id="UP000886355">
    <property type="component" value="Unassembled WGS sequence"/>
</dbReference>
<gene>
    <name evidence="2" type="ORF">ENG14_05395</name>
</gene>